<evidence type="ECO:0000313" key="2">
    <source>
        <dbReference type="EMBL" id="RMR20380.1"/>
    </source>
</evidence>
<dbReference type="AlphaFoldDB" id="A0A3M4SZR9"/>
<evidence type="ECO:0008006" key="4">
    <source>
        <dbReference type="Google" id="ProtNLM"/>
    </source>
</evidence>
<reference evidence="2 3" key="1">
    <citation type="submission" date="2018-08" db="EMBL/GenBank/DDBJ databases">
        <title>Recombination of ecologically and evolutionarily significant loci maintains genetic cohesion in the Pseudomonas syringae species complex.</title>
        <authorList>
            <person name="Dillon M."/>
            <person name="Thakur S."/>
            <person name="Almeida R.N.D."/>
            <person name="Weir B.S."/>
            <person name="Guttman D.S."/>
        </authorList>
    </citation>
    <scope>NUCLEOTIDE SEQUENCE [LARGE SCALE GENOMIC DNA]</scope>
    <source>
        <strain evidence="2 3">ICMP 5931</strain>
    </source>
</reference>
<dbReference type="PROSITE" id="PS51257">
    <property type="entry name" value="PROKAR_LIPOPROTEIN"/>
    <property type="match status" value="1"/>
</dbReference>
<feature type="signal peptide" evidence="1">
    <location>
        <begin position="1"/>
        <end position="26"/>
    </location>
</feature>
<evidence type="ECO:0000256" key="1">
    <source>
        <dbReference type="SAM" id="SignalP"/>
    </source>
</evidence>
<gene>
    <name evidence="2" type="ORF">ALP90_200042</name>
</gene>
<protein>
    <recommendedName>
        <fullName evidence="4">Conjugal transfer protein</fullName>
    </recommendedName>
</protein>
<accession>A0A3M4SZR9</accession>
<name>A0A3M4SZR9_PSEA0</name>
<organism evidence="2 3">
    <name type="scientific">Pseudomonas amygdali pv. ulmi</name>
    <dbReference type="NCBI Taxonomy" id="251720"/>
    <lineage>
        <taxon>Bacteria</taxon>
        <taxon>Pseudomonadati</taxon>
        <taxon>Pseudomonadota</taxon>
        <taxon>Gammaproteobacteria</taxon>
        <taxon>Pseudomonadales</taxon>
        <taxon>Pseudomonadaceae</taxon>
        <taxon>Pseudomonas</taxon>
        <taxon>Pseudomonas amygdali</taxon>
    </lineage>
</organism>
<comment type="caution">
    <text evidence="2">The sequence shown here is derived from an EMBL/GenBank/DDBJ whole genome shotgun (WGS) entry which is preliminary data.</text>
</comment>
<evidence type="ECO:0000313" key="3">
    <source>
        <dbReference type="Proteomes" id="UP000271097"/>
    </source>
</evidence>
<keyword evidence="1" id="KW-0732">Signal</keyword>
<dbReference type="Proteomes" id="UP000271097">
    <property type="component" value="Unassembled WGS sequence"/>
</dbReference>
<proteinExistence type="predicted"/>
<sequence>MELITMKARTTLAASALALLSLTGCASQSQIEEQNKQLSAINIALTQIQANQAESLNLQKMQTKLQVDTHNQQNAYFQQQSQRK</sequence>
<feature type="chain" id="PRO_5018062299" description="Conjugal transfer protein" evidence="1">
    <location>
        <begin position="27"/>
        <end position="84"/>
    </location>
</feature>
<dbReference type="EMBL" id="RBRS01000145">
    <property type="protein sequence ID" value="RMR20380.1"/>
    <property type="molecule type" value="Genomic_DNA"/>
</dbReference>